<keyword evidence="4" id="KW-0963">Cytoplasm</keyword>
<evidence type="ECO:0000256" key="3">
    <source>
        <dbReference type="ARBA" id="ARBA00023002"/>
    </source>
</evidence>
<keyword evidence="3 4" id="KW-0560">Oxidoreductase</keyword>
<keyword evidence="9" id="KW-1185">Reference proteome</keyword>
<dbReference type="STRING" id="639283.Snov_2461"/>
<dbReference type="InterPro" id="IPR029036">
    <property type="entry name" value="P5CR_dimer"/>
</dbReference>
<reference evidence="8 9" key="1">
    <citation type="journal article" date="2012" name="Stand. Genomic Sci.">
        <title>Complete genome sequence of the facultatively chemolithoautotrophic and methylotrophic alpha Proteobacterium Starkeya novella type strain (ATCC 8093(T)).</title>
        <authorList>
            <person name="Kappler U."/>
            <person name="Davenport K."/>
            <person name="Beatson S."/>
            <person name="Lucas S."/>
            <person name="Lapidus A."/>
            <person name="Copeland A."/>
            <person name="Berry K.W."/>
            <person name="Glavina Del Rio T."/>
            <person name="Hammon N."/>
            <person name="Dalin E."/>
            <person name="Tice H."/>
            <person name="Pitluck S."/>
            <person name="Richardson P."/>
            <person name="Bruce D."/>
            <person name="Goodwin L.A."/>
            <person name="Han C."/>
            <person name="Tapia R."/>
            <person name="Detter J.C."/>
            <person name="Chang Y.J."/>
            <person name="Jeffries C.D."/>
            <person name="Land M."/>
            <person name="Hauser L."/>
            <person name="Kyrpides N.C."/>
            <person name="Goker M."/>
            <person name="Ivanova N."/>
            <person name="Klenk H.P."/>
            <person name="Woyke T."/>
        </authorList>
    </citation>
    <scope>NUCLEOTIDE SEQUENCE [LARGE SCALE GENOMIC DNA]</scope>
    <source>
        <strain evidence="9">ATCC 8093 / DSM 506 / JCM 20403 / CCM 1077 / IAM 12100 / NBRC 12443 / NCIMB 10456</strain>
    </source>
</reference>
<dbReference type="GO" id="GO:0004735">
    <property type="term" value="F:pyrroline-5-carboxylate reductase activity"/>
    <property type="evidence" value="ECO:0007669"/>
    <property type="project" value="UniProtKB-UniRule"/>
</dbReference>
<comment type="catalytic activity">
    <reaction evidence="4">
        <text>L-proline + NADP(+) = (S)-1-pyrroline-5-carboxylate + NADPH + 2 H(+)</text>
        <dbReference type="Rhea" id="RHEA:14109"/>
        <dbReference type="ChEBI" id="CHEBI:15378"/>
        <dbReference type="ChEBI" id="CHEBI:17388"/>
        <dbReference type="ChEBI" id="CHEBI:57783"/>
        <dbReference type="ChEBI" id="CHEBI:58349"/>
        <dbReference type="ChEBI" id="CHEBI:60039"/>
        <dbReference type="EC" id="1.5.1.2"/>
    </reaction>
</comment>
<dbReference type="Proteomes" id="UP000006633">
    <property type="component" value="Chromosome"/>
</dbReference>
<comment type="pathway">
    <text evidence="4">Amino-acid biosynthesis; L-proline biosynthesis; L-proline from L-glutamate 5-semialdehyde: step 1/1.</text>
</comment>
<protein>
    <recommendedName>
        <fullName evidence="4 5">Pyrroline-5-carboxylate reductase</fullName>
        <shortName evidence="4">P5C reductase</shortName>
        <shortName evidence="4">P5CR</shortName>
        <ecNumber evidence="4 5">1.5.1.2</ecNumber>
    </recommendedName>
    <alternativeName>
        <fullName evidence="4">PCA reductase</fullName>
    </alternativeName>
</protein>
<evidence type="ECO:0000259" key="6">
    <source>
        <dbReference type="Pfam" id="PF03807"/>
    </source>
</evidence>
<evidence type="ECO:0000256" key="4">
    <source>
        <dbReference type="HAMAP-Rule" id="MF_01925"/>
    </source>
</evidence>
<evidence type="ECO:0000259" key="7">
    <source>
        <dbReference type="Pfam" id="PF14748"/>
    </source>
</evidence>
<comment type="similarity">
    <text evidence="1 4">Belongs to the pyrroline-5-carboxylate reductase family.</text>
</comment>
<keyword evidence="4" id="KW-0641">Proline biosynthesis</keyword>
<dbReference type="NCBIfam" id="TIGR00112">
    <property type="entry name" value="proC"/>
    <property type="match status" value="1"/>
</dbReference>
<evidence type="ECO:0000313" key="9">
    <source>
        <dbReference type="Proteomes" id="UP000006633"/>
    </source>
</evidence>
<dbReference type="GO" id="GO:0005737">
    <property type="term" value="C:cytoplasm"/>
    <property type="evidence" value="ECO:0007669"/>
    <property type="project" value="UniProtKB-SubCell"/>
</dbReference>
<dbReference type="SUPFAM" id="SSF51735">
    <property type="entry name" value="NAD(P)-binding Rossmann-fold domains"/>
    <property type="match status" value="1"/>
</dbReference>
<sequence>MGEAQDHDRVPLFSCKRSQIGLTAVRDDGVEKYNVIPGLDPGIHSPFLRHKSVDGRVKPGHDGVLLEVVLPIAKAAAPRHKAVRTVRIERGLRLAWGTMMATLSDIPGRVLLVGAGKMGGAMLEGWIGLGLDPARAAVIDPGPPPEVAALIEARGVALNPLNGSPPSVMLLAVKPQVAPDVLPRVAALANPDTLVVSVMAGRTIRFLEAAFPPGISVVRAIPNTPAAIGRGVTVAVPNAAVTPEQMSIADALLRATGGVEWVDDEALIDVATAVSGSGPAYVFLLAEALAQAGAAAGLPADMADRLARATVAGAGELMRQTGIDPAQLRKNVTSPKGTTAAALEVLMDETKGFGPLLTEAVAAATRRSRELAG</sequence>
<dbReference type="FunFam" id="1.10.3730.10:FF:000001">
    <property type="entry name" value="Pyrroline-5-carboxylate reductase"/>
    <property type="match status" value="1"/>
</dbReference>
<dbReference type="UniPathway" id="UPA00098">
    <property type="reaction ID" value="UER00361"/>
</dbReference>
<comment type="function">
    <text evidence="4">Catalyzes the reduction of 1-pyrroline-5-carboxylate (PCA) to L-proline.</text>
</comment>
<dbReference type="AlphaFoldDB" id="D7A3J7"/>
<feature type="domain" description="Pyrroline-5-carboxylate reductase dimerisation" evidence="7">
    <location>
        <begin position="265"/>
        <end position="371"/>
    </location>
</feature>
<evidence type="ECO:0000256" key="2">
    <source>
        <dbReference type="ARBA" id="ARBA00022857"/>
    </source>
</evidence>
<name>D7A3J7_ANCN5</name>
<organism evidence="8 9">
    <name type="scientific">Ancylobacter novellus (strain ATCC 8093 / DSM 506 / JCM 20403 / CCM 1077 / IAM 12100 / NBRC 12443 / NCIMB 10456)</name>
    <name type="common">Starkeya novella</name>
    <dbReference type="NCBI Taxonomy" id="639283"/>
    <lineage>
        <taxon>Bacteria</taxon>
        <taxon>Pseudomonadati</taxon>
        <taxon>Pseudomonadota</taxon>
        <taxon>Alphaproteobacteria</taxon>
        <taxon>Hyphomicrobiales</taxon>
        <taxon>Xanthobacteraceae</taxon>
        <taxon>Ancylobacter</taxon>
    </lineage>
</organism>
<comment type="subcellular location">
    <subcellularLocation>
        <location evidence="4">Cytoplasm</location>
    </subcellularLocation>
</comment>
<comment type="catalytic activity">
    <reaction evidence="4">
        <text>L-proline + NAD(+) = (S)-1-pyrroline-5-carboxylate + NADH + 2 H(+)</text>
        <dbReference type="Rhea" id="RHEA:14105"/>
        <dbReference type="ChEBI" id="CHEBI:15378"/>
        <dbReference type="ChEBI" id="CHEBI:17388"/>
        <dbReference type="ChEBI" id="CHEBI:57540"/>
        <dbReference type="ChEBI" id="CHEBI:57945"/>
        <dbReference type="ChEBI" id="CHEBI:60039"/>
        <dbReference type="EC" id="1.5.1.2"/>
    </reaction>
</comment>
<dbReference type="PANTHER" id="PTHR11645:SF0">
    <property type="entry name" value="PYRROLINE-5-CARBOXYLATE REDUCTASE 3"/>
    <property type="match status" value="1"/>
</dbReference>
<dbReference type="InterPro" id="IPR028939">
    <property type="entry name" value="P5C_Rdtase_cat_N"/>
</dbReference>
<dbReference type="InterPro" id="IPR000304">
    <property type="entry name" value="Pyrroline-COOH_reductase"/>
</dbReference>
<evidence type="ECO:0000256" key="5">
    <source>
        <dbReference type="NCBIfam" id="TIGR00112"/>
    </source>
</evidence>
<dbReference type="Pfam" id="PF03807">
    <property type="entry name" value="F420_oxidored"/>
    <property type="match status" value="1"/>
</dbReference>
<dbReference type="PANTHER" id="PTHR11645">
    <property type="entry name" value="PYRROLINE-5-CARBOXYLATE REDUCTASE"/>
    <property type="match status" value="1"/>
</dbReference>
<evidence type="ECO:0000256" key="1">
    <source>
        <dbReference type="ARBA" id="ARBA00005525"/>
    </source>
</evidence>
<dbReference type="EMBL" id="CP002026">
    <property type="protein sequence ID" value="ADH89756.1"/>
    <property type="molecule type" value="Genomic_DNA"/>
</dbReference>
<dbReference type="InterPro" id="IPR008927">
    <property type="entry name" value="6-PGluconate_DH-like_C_sf"/>
</dbReference>
<dbReference type="HOGENOM" id="CLU_042344_0_2_5"/>
<dbReference type="SUPFAM" id="SSF48179">
    <property type="entry name" value="6-phosphogluconate dehydrogenase C-terminal domain-like"/>
    <property type="match status" value="1"/>
</dbReference>
<dbReference type="Gene3D" id="1.10.3730.10">
    <property type="entry name" value="ProC C-terminal domain-like"/>
    <property type="match status" value="1"/>
</dbReference>
<proteinExistence type="inferred from homology"/>
<dbReference type="Pfam" id="PF14748">
    <property type="entry name" value="P5CR_dimer"/>
    <property type="match status" value="1"/>
</dbReference>
<accession>D7A3J7</accession>
<dbReference type="InterPro" id="IPR036291">
    <property type="entry name" value="NAD(P)-bd_dom_sf"/>
</dbReference>
<dbReference type="KEGG" id="sno:Snov_2461"/>
<gene>
    <name evidence="4" type="primary">proC</name>
    <name evidence="8" type="ordered locus">Snov_2461</name>
</gene>
<evidence type="ECO:0000313" key="8">
    <source>
        <dbReference type="EMBL" id="ADH89756.1"/>
    </source>
</evidence>
<dbReference type="eggNOG" id="COG0345">
    <property type="taxonomic scope" value="Bacteria"/>
</dbReference>
<dbReference type="Gene3D" id="3.40.50.720">
    <property type="entry name" value="NAD(P)-binding Rossmann-like Domain"/>
    <property type="match status" value="1"/>
</dbReference>
<keyword evidence="4" id="KW-0028">Amino-acid biosynthesis</keyword>
<dbReference type="EC" id="1.5.1.2" evidence="4 5"/>
<feature type="domain" description="Pyrroline-5-carboxylate reductase catalytic N-terminal" evidence="6">
    <location>
        <begin position="111"/>
        <end position="201"/>
    </location>
</feature>
<dbReference type="GO" id="GO:0055129">
    <property type="term" value="P:L-proline biosynthetic process"/>
    <property type="evidence" value="ECO:0007669"/>
    <property type="project" value="UniProtKB-UniRule"/>
</dbReference>
<keyword evidence="2 4" id="KW-0521">NADP</keyword>
<dbReference type="HAMAP" id="MF_01925">
    <property type="entry name" value="P5C_reductase"/>
    <property type="match status" value="1"/>
</dbReference>